<evidence type="ECO:0000313" key="2">
    <source>
        <dbReference type="Proteomes" id="UP001501444"/>
    </source>
</evidence>
<proteinExistence type="predicted"/>
<evidence type="ECO:0000313" key="1">
    <source>
        <dbReference type="EMBL" id="GAA2385919.1"/>
    </source>
</evidence>
<protein>
    <submittedName>
        <fullName evidence="1">Uncharacterized protein</fullName>
    </submittedName>
</protein>
<dbReference type="RefSeq" id="WP_344619411.1">
    <property type="nucleotide sequence ID" value="NZ_BAAARV010000100.1"/>
</dbReference>
<dbReference type="Proteomes" id="UP001501444">
    <property type="component" value="Unassembled WGS sequence"/>
</dbReference>
<accession>A0ABP5UTZ7</accession>
<reference evidence="2" key="1">
    <citation type="journal article" date="2019" name="Int. J. Syst. Evol. Microbiol.">
        <title>The Global Catalogue of Microorganisms (GCM) 10K type strain sequencing project: providing services to taxonomists for standard genome sequencing and annotation.</title>
        <authorList>
            <consortium name="The Broad Institute Genomics Platform"/>
            <consortium name="The Broad Institute Genome Sequencing Center for Infectious Disease"/>
            <person name="Wu L."/>
            <person name="Ma J."/>
        </authorList>
    </citation>
    <scope>NUCLEOTIDE SEQUENCE [LARGE SCALE GENOMIC DNA]</scope>
    <source>
        <strain evidence="2">JCM 3272</strain>
    </source>
</reference>
<keyword evidence="2" id="KW-1185">Reference proteome</keyword>
<organism evidence="1 2">
    <name type="scientific">Dactylosporangium salmoneum</name>
    <dbReference type="NCBI Taxonomy" id="53361"/>
    <lineage>
        <taxon>Bacteria</taxon>
        <taxon>Bacillati</taxon>
        <taxon>Actinomycetota</taxon>
        <taxon>Actinomycetes</taxon>
        <taxon>Micromonosporales</taxon>
        <taxon>Micromonosporaceae</taxon>
        <taxon>Dactylosporangium</taxon>
    </lineage>
</organism>
<gene>
    <name evidence="1" type="ORF">GCM10010170_096000</name>
</gene>
<sequence>MLAWLRRPQEIAAGLGVELAGGGRTTYTAVLHLRLPGAHLSHPRSLTVGLALSTARGSRTFTAVTEVSE</sequence>
<comment type="caution">
    <text evidence="1">The sequence shown here is derived from an EMBL/GenBank/DDBJ whole genome shotgun (WGS) entry which is preliminary data.</text>
</comment>
<name>A0ABP5UTZ7_9ACTN</name>
<dbReference type="EMBL" id="BAAARV010000100">
    <property type="protein sequence ID" value="GAA2385919.1"/>
    <property type="molecule type" value="Genomic_DNA"/>
</dbReference>